<keyword evidence="3" id="KW-0560">Oxidoreductase</keyword>
<feature type="non-terminal residue" evidence="4">
    <location>
        <position position="238"/>
    </location>
</feature>
<evidence type="ECO:0000313" key="4">
    <source>
        <dbReference type="EMBL" id="TRZ06628.1"/>
    </source>
</evidence>
<keyword evidence="3" id="KW-0472">Membrane</keyword>
<keyword evidence="3" id="KW-0963">Cytoplasm</keyword>
<keyword evidence="2 3" id="KW-0711">Selenium</keyword>
<comment type="catalytic activity">
    <reaction evidence="3">
        <text>methanethiol + O2 + H2O = hydrogen sulfide + formaldehyde + H2O2 + H(+)</text>
        <dbReference type="Rhea" id="RHEA:11812"/>
        <dbReference type="ChEBI" id="CHEBI:15377"/>
        <dbReference type="ChEBI" id="CHEBI:15378"/>
        <dbReference type="ChEBI" id="CHEBI:15379"/>
        <dbReference type="ChEBI" id="CHEBI:16007"/>
        <dbReference type="ChEBI" id="CHEBI:16240"/>
        <dbReference type="ChEBI" id="CHEBI:16842"/>
        <dbReference type="ChEBI" id="CHEBI:29919"/>
        <dbReference type="EC" id="1.8.3.4"/>
    </reaction>
</comment>
<protein>
    <recommendedName>
        <fullName evidence="3">Methanethiol oxidase</fullName>
        <shortName evidence="3">MTO</shortName>
        <ecNumber evidence="3">1.8.3.4</ecNumber>
    </recommendedName>
    <alternativeName>
        <fullName evidence="3">Selenium-binding protein 1</fullName>
    </alternativeName>
</protein>
<name>A0A8K1D945_9PASS</name>
<gene>
    <name evidence="4" type="ORF">HGM15179_020479</name>
</gene>
<evidence type="ECO:0000313" key="5">
    <source>
        <dbReference type="Proteomes" id="UP000796761"/>
    </source>
</evidence>
<evidence type="ECO:0000256" key="3">
    <source>
        <dbReference type="RuleBase" id="RU369071"/>
    </source>
</evidence>
<dbReference type="GO" id="GO:0016020">
    <property type="term" value="C:membrane"/>
    <property type="evidence" value="ECO:0007669"/>
    <property type="project" value="UniProtKB-SubCell"/>
</dbReference>
<comment type="similarity">
    <text evidence="1 3">Belongs to the selenium-binding protein family.</text>
</comment>
<dbReference type="GO" id="GO:0005829">
    <property type="term" value="C:cytosol"/>
    <property type="evidence" value="ECO:0007669"/>
    <property type="project" value="UniProtKB-SubCell"/>
</dbReference>
<reference evidence="4" key="1">
    <citation type="submission" date="2019-04" db="EMBL/GenBank/DDBJ databases">
        <title>Genome assembly of Zosterops borbonicus 15179.</title>
        <authorList>
            <person name="Leroy T."/>
            <person name="Anselmetti Y."/>
            <person name="Tilak M.-K."/>
            <person name="Nabholz B."/>
        </authorList>
    </citation>
    <scope>NUCLEOTIDE SEQUENCE</scope>
    <source>
        <strain evidence="4">HGM_15179</strain>
        <tissue evidence="4">Muscle</tissue>
    </source>
</reference>
<organism evidence="4 5">
    <name type="scientific">Zosterops borbonicus</name>
    <dbReference type="NCBI Taxonomy" id="364589"/>
    <lineage>
        <taxon>Eukaryota</taxon>
        <taxon>Metazoa</taxon>
        <taxon>Chordata</taxon>
        <taxon>Craniata</taxon>
        <taxon>Vertebrata</taxon>
        <taxon>Euteleostomi</taxon>
        <taxon>Archelosauria</taxon>
        <taxon>Archosauria</taxon>
        <taxon>Dinosauria</taxon>
        <taxon>Saurischia</taxon>
        <taxon>Theropoda</taxon>
        <taxon>Coelurosauria</taxon>
        <taxon>Aves</taxon>
        <taxon>Neognathae</taxon>
        <taxon>Neoaves</taxon>
        <taxon>Telluraves</taxon>
        <taxon>Australaves</taxon>
        <taxon>Passeriformes</taxon>
        <taxon>Sylvioidea</taxon>
        <taxon>Zosteropidae</taxon>
        <taxon>Zosterops</taxon>
    </lineage>
</organism>
<keyword evidence="3" id="KW-0007">Acetylation</keyword>
<dbReference type="Pfam" id="PF05694">
    <property type="entry name" value="SBP56"/>
    <property type="match status" value="1"/>
</dbReference>
<comment type="function">
    <text evidence="3">Catalyzes the oxidation of methanethiol, an organosulfur compound known to be produced in substantial amounts by gut bacteria. Selenium-binding protein which may be involved in the sensing of reactive xenobiotics in the cytoplasm. May be involved in intra-Golgi protein transport.</text>
</comment>
<dbReference type="AlphaFoldDB" id="A0A8K1D945"/>
<proteinExistence type="inferred from homology"/>
<dbReference type="OrthoDB" id="10252446at2759"/>
<keyword evidence="5" id="KW-1185">Reference proteome</keyword>
<keyword evidence="3" id="KW-0813">Transport</keyword>
<accession>A0A8K1D945</accession>
<dbReference type="GO" id="GO:0005634">
    <property type="term" value="C:nucleus"/>
    <property type="evidence" value="ECO:0007669"/>
    <property type="project" value="UniProtKB-SubCell"/>
</dbReference>
<dbReference type="EMBL" id="SWJQ01002323">
    <property type="protein sequence ID" value="TRZ06628.1"/>
    <property type="molecule type" value="Genomic_DNA"/>
</dbReference>
<dbReference type="GO" id="GO:0015031">
    <property type="term" value="P:protein transport"/>
    <property type="evidence" value="ECO:0007669"/>
    <property type="project" value="UniProtKB-UniRule"/>
</dbReference>
<sequence length="238" mass="26725">GKCGSCGPGYASPLEAMKGPREQLLYLPCIYRNTGTSRPDFLATVDVDPKSTHYSKVIHRLPMPNVGDELHHSGWNICSSCHGDPTKSRDFLILPGLISSRIHIVDVRTDPRAPRLHKVVEPEELFQKAKAAFPHTCHCLGSGEILISCLGDPQGNGKGVYGRHLNVWDWDERRLLQQLDLGLGSVPLEIRFLHQPQAAQGFVGCALSGHIQRFYKNQVNSKDLGKKIWVFYVEFWRF</sequence>
<dbReference type="PANTHER" id="PTHR23300:SF0">
    <property type="entry name" value="METHANETHIOL OXIDASE"/>
    <property type="match status" value="1"/>
</dbReference>
<dbReference type="EC" id="1.8.3.4" evidence="3"/>
<evidence type="ECO:0000256" key="2">
    <source>
        <dbReference type="ARBA" id="ARBA00023266"/>
    </source>
</evidence>
<keyword evidence="3" id="KW-0653">Protein transport</keyword>
<dbReference type="Proteomes" id="UP000796761">
    <property type="component" value="Unassembled WGS sequence"/>
</dbReference>
<dbReference type="InterPro" id="IPR008826">
    <property type="entry name" value="Se-bd"/>
</dbReference>
<evidence type="ECO:0000256" key="1">
    <source>
        <dbReference type="ARBA" id="ARBA00005606"/>
    </source>
</evidence>
<dbReference type="PANTHER" id="PTHR23300">
    <property type="entry name" value="METHANETHIOL OXIDASE"/>
    <property type="match status" value="1"/>
</dbReference>
<dbReference type="GO" id="GO:0008430">
    <property type="term" value="F:selenium binding"/>
    <property type="evidence" value="ECO:0007669"/>
    <property type="project" value="UniProtKB-UniRule"/>
</dbReference>
<comment type="subcellular location">
    <subcellularLocation>
        <location evidence="3">Nucleus</location>
    </subcellularLocation>
    <subcellularLocation>
        <location evidence="3">Cytoplasm</location>
        <location evidence="3">Cytosol</location>
    </subcellularLocation>
    <subcellularLocation>
        <location evidence="3">Membrane</location>
        <topology evidence="3">Peripheral membrane protein</topology>
    </subcellularLocation>
    <text evidence="3">May associate with Golgi membrane. May associate with the membrane of autophagosomes.</text>
</comment>
<comment type="pathway">
    <text evidence="3">Organosulfur degradation.</text>
</comment>
<dbReference type="GO" id="GO:0018549">
    <property type="term" value="F:methanethiol oxidase activity"/>
    <property type="evidence" value="ECO:0007669"/>
    <property type="project" value="UniProtKB-UniRule"/>
</dbReference>
<keyword evidence="3" id="KW-0539">Nucleus</keyword>
<comment type="caution">
    <text evidence="4">The sequence shown here is derived from an EMBL/GenBank/DDBJ whole genome shotgun (WGS) entry which is preliminary data.</text>
</comment>